<proteinExistence type="predicted"/>
<reference evidence="1 2" key="1">
    <citation type="submission" date="2024-01" db="EMBL/GenBank/DDBJ databases">
        <title>The genomes of 5 underutilized Papilionoideae crops provide insights into root nodulation and disease resistanc.</title>
        <authorList>
            <person name="Jiang F."/>
        </authorList>
    </citation>
    <scope>NUCLEOTIDE SEQUENCE [LARGE SCALE GENOMIC DNA]</scope>
    <source>
        <strain evidence="1">LVBAO_FW01</strain>
        <tissue evidence="1">Leaves</tissue>
    </source>
</reference>
<sequence>MLSSSGLQEELVDKGLNSRQSRFPKVCQMVQLRYFIEEYFTEELPCLWILTLVEVMTTQIGFMRLIGEPVYVVGNALRGYVALYFCGTEASFNERCRIA</sequence>
<name>A0AAN9K8Y4_CANGL</name>
<keyword evidence="2" id="KW-1185">Reference proteome</keyword>
<dbReference type="EMBL" id="JAYMYQ010000009">
    <property type="protein sequence ID" value="KAK7312116.1"/>
    <property type="molecule type" value="Genomic_DNA"/>
</dbReference>
<evidence type="ECO:0000313" key="2">
    <source>
        <dbReference type="Proteomes" id="UP001367508"/>
    </source>
</evidence>
<comment type="caution">
    <text evidence="1">The sequence shown here is derived from an EMBL/GenBank/DDBJ whole genome shotgun (WGS) entry which is preliminary data.</text>
</comment>
<gene>
    <name evidence="1" type="ORF">VNO77_35720</name>
</gene>
<organism evidence="1 2">
    <name type="scientific">Canavalia gladiata</name>
    <name type="common">Sword bean</name>
    <name type="synonym">Dolichos gladiatus</name>
    <dbReference type="NCBI Taxonomy" id="3824"/>
    <lineage>
        <taxon>Eukaryota</taxon>
        <taxon>Viridiplantae</taxon>
        <taxon>Streptophyta</taxon>
        <taxon>Embryophyta</taxon>
        <taxon>Tracheophyta</taxon>
        <taxon>Spermatophyta</taxon>
        <taxon>Magnoliopsida</taxon>
        <taxon>eudicotyledons</taxon>
        <taxon>Gunneridae</taxon>
        <taxon>Pentapetalae</taxon>
        <taxon>rosids</taxon>
        <taxon>fabids</taxon>
        <taxon>Fabales</taxon>
        <taxon>Fabaceae</taxon>
        <taxon>Papilionoideae</taxon>
        <taxon>50 kb inversion clade</taxon>
        <taxon>NPAAA clade</taxon>
        <taxon>indigoferoid/millettioid clade</taxon>
        <taxon>Phaseoleae</taxon>
        <taxon>Canavalia</taxon>
    </lineage>
</organism>
<dbReference type="Proteomes" id="UP001367508">
    <property type="component" value="Unassembled WGS sequence"/>
</dbReference>
<dbReference type="AlphaFoldDB" id="A0AAN9K8Y4"/>
<protein>
    <submittedName>
        <fullName evidence="1">Uncharacterized protein</fullName>
    </submittedName>
</protein>
<accession>A0AAN9K8Y4</accession>
<evidence type="ECO:0000313" key="1">
    <source>
        <dbReference type="EMBL" id="KAK7312116.1"/>
    </source>
</evidence>